<dbReference type="EMBL" id="BMQM01000012">
    <property type="protein sequence ID" value="GGR58498.1"/>
    <property type="molecule type" value="Genomic_DNA"/>
</dbReference>
<feature type="domain" description="Bacterial sugar transferase" evidence="3">
    <location>
        <begin position="251"/>
        <end position="433"/>
    </location>
</feature>
<accession>A0ABQ2RRC5</accession>
<protein>
    <recommendedName>
        <fullName evidence="3">Bacterial sugar transferase domain-containing protein</fullName>
    </recommendedName>
</protein>
<dbReference type="Pfam" id="PF02397">
    <property type="entry name" value="Bac_transf"/>
    <property type="match status" value="1"/>
</dbReference>
<dbReference type="PANTHER" id="PTHR30576">
    <property type="entry name" value="COLANIC BIOSYNTHESIS UDP-GLUCOSE LIPID CARRIER TRANSFERASE"/>
    <property type="match status" value="1"/>
</dbReference>
<comment type="caution">
    <text evidence="4">The sequence shown here is derived from an EMBL/GenBank/DDBJ whole genome shotgun (WGS) entry which is preliminary data.</text>
</comment>
<evidence type="ECO:0000256" key="2">
    <source>
        <dbReference type="SAM" id="Phobius"/>
    </source>
</evidence>
<gene>
    <name evidence="4" type="ORF">GCM10008959_20210</name>
</gene>
<sequence>MEPPDTPPSTLLPFKAPGVTMMLSKFHHNDRVHHVRSLQTMLVGIDATLLVGLVTIIGMTFHSEHLRQFIALWLLSGAAGWLISRERRHALVLDSYMRAIIAPVTATLIAALLQLIFFNQLNILSNFLILATWSITMIINRLTMRRRIPVIQVGTMGAIRATYPHDQRIEYVPLTRPEDITLREVDALLIDPAHLPSERWLDVVSHAHTAGMPVWTPTTLNEEIRGRVSLEYLQTAHMNRSYFKDSYAPLKRVLDLTAILLFAPFLLTTLGIVALIVLLDAGRPVLFWQTRIGQNGRPFRIAKFRTMKTDSEAHGAAFARTGDTRITRIGKVLRKFRLDELPQFYNVLRGDMSIIGPRPEQEAFVQEFQHSIHLYPVRHWVKPGITGWAQVRHGYAAGEDETIEKLRFDMYYVKNFSFALDARVVAHTLWTIMTGFGAR</sequence>
<dbReference type="Proteomes" id="UP000634308">
    <property type="component" value="Unassembled WGS sequence"/>
</dbReference>
<dbReference type="InterPro" id="IPR003362">
    <property type="entry name" value="Bact_transf"/>
</dbReference>
<evidence type="ECO:0000256" key="1">
    <source>
        <dbReference type="ARBA" id="ARBA00006464"/>
    </source>
</evidence>
<feature type="transmembrane region" description="Helical" evidence="2">
    <location>
        <begin position="253"/>
        <end position="279"/>
    </location>
</feature>
<feature type="transmembrane region" description="Helical" evidence="2">
    <location>
        <begin position="123"/>
        <end position="142"/>
    </location>
</feature>
<evidence type="ECO:0000313" key="4">
    <source>
        <dbReference type="EMBL" id="GGR58498.1"/>
    </source>
</evidence>
<keyword evidence="2" id="KW-0812">Transmembrane</keyword>
<reference evidence="5" key="1">
    <citation type="journal article" date="2019" name="Int. J. Syst. Evol. Microbiol.">
        <title>The Global Catalogue of Microorganisms (GCM) 10K type strain sequencing project: providing services to taxonomists for standard genome sequencing and annotation.</title>
        <authorList>
            <consortium name="The Broad Institute Genomics Platform"/>
            <consortium name="The Broad Institute Genome Sequencing Center for Infectious Disease"/>
            <person name="Wu L."/>
            <person name="Ma J."/>
        </authorList>
    </citation>
    <scope>NUCLEOTIDE SEQUENCE [LARGE SCALE GENOMIC DNA]</scope>
    <source>
        <strain evidence="5">JCM 31404</strain>
    </source>
</reference>
<feature type="transmembrane region" description="Helical" evidence="2">
    <location>
        <begin position="41"/>
        <end position="60"/>
    </location>
</feature>
<keyword evidence="5" id="KW-1185">Reference proteome</keyword>
<feature type="transmembrane region" description="Helical" evidence="2">
    <location>
        <begin position="66"/>
        <end position="84"/>
    </location>
</feature>
<keyword evidence="2" id="KW-1133">Transmembrane helix</keyword>
<evidence type="ECO:0000259" key="3">
    <source>
        <dbReference type="Pfam" id="PF02397"/>
    </source>
</evidence>
<comment type="similarity">
    <text evidence="1">Belongs to the bacterial sugar transferase family.</text>
</comment>
<evidence type="ECO:0000313" key="5">
    <source>
        <dbReference type="Proteomes" id="UP000634308"/>
    </source>
</evidence>
<dbReference type="PANTHER" id="PTHR30576:SF0">
    <property type="entry name" value="UNDECAPRENYL-PHOSPHATE N-ACETYLGALACTOSAMINYL 1-PHOSPHATE TRANSFERASE-RELATED"/>
    <property type="match status" value="1"/>
</dbReference>
<feature type="transmembrane region" description="Helical" evidence="2">
    <location>
        <begin position="96"/>
        <end position="117"/>
    </location>
</feature>
<name>A0ABQ2RRC5_9DEIO</name>
<organism evidence="4 5">
    <name type="scientific">Deinococcus seoulensis</name>
    <dbReference type="NCBI Taxonomy" id="1837379"/>
    <lineage>
        <taxon>Bacteria</taxon>
        <taxon>Thermotogati</taxon>
        <taxon>Deinococcota</taxon>
        <taxon>Deinococci</taxon>
        <taxon>Deinococcales</taxon>
        <taxon>Deinococcaceae</taxon>
        <taxon>Deinococcus</taxon>
    </lineage>
</organism>
<proteinExistence type="inferred from homology"/>
<keyword evidence="2" id="KW-0472">Membrane</keyword>